<evidence type="ECO:0000256" key="1">
    <source>
        <dbReference type="SAM" id="SignalP"/>
    </source>
</evidence>
<evidence type="ECO:0000313" key="2">
    <source>
        <dbReference type="EMBL" id="GBC06436.1"/>
    </source>
</evidence>
<proteinExistence type="predicted"/>
<feature type="chain" id="PRO_5036060170" description="Reelin domain-containing protein" evidence="1">
    <location>
        <begin position="24"/>
        <end position="151"/>
    </location>
</feature>
<reference evidence="2 4" key="1">
    <citation type="submission" date="2017-11" db="EMBL/GenBank/DDBJ databases">
        <title>The genome of Rhizophagus clarus HR1 reveals common genetic basis of auxotrophy among arbuscular mycorrhizal fungi.</title>
        <authorList>
            <person name="Kobayashi Y."/>
        </authorList>
    </citation>
    <scope>NUCLEOTIDE SEQUENCE [LARGE SCALE GENOMIC DNA]</scope>
    <source>
        <strain evidence="2 4">HR1</strain>
    </source>
</reference>
<feature type="signal peptide" evidence="1">
    <location>
        <begin position="1"/>
        <end position="23"/>
    </location>
</feature>
<dbReference type="OrthoDB" id="2302968at2759"/>
<comment type="caution">
    <text evidence="2">The sequence shown here is derived from an EMBL/GenBank/DDBJ whole genome shotgun (WGS) entry which is preliminary data.</text>
</comment>
<reference evidence="3" key="2">
    <citation type="submission" date="2019-10" db="EMBL/GenBank/DDBJ databases">
        <title>Conservation and host-specific expression of non-tandemly repeated heterogenous ribosome RNA gene in arbuscular mycorrhizal fungi.</title>
        <authorList>
            <person name="Maeda T."/>
            <person name="Kobayashi Y."/>
            <person name="Nakagawa T."/>
            <person name="Ezawa T."/>
            <person name="Yamaguchi K."/>
            <person name="Bino T."/>
            <person name="Nishimoto Y."/>
            <person name="Shigenobu S."/>
            <person name="Kawaguchi M."/>
        </authorList>
    </citation>
    <scope>NUCLEOTIDE SEQUENCE</scope>
    <source>
        <strain evidence="3">HR1</strain>
    </source>
</reference>
<dbReference type="EMBL" id="BEXD01004074">
    <property type="protein sequence ID" value="GBC06436.1"/>
    <property type="molecule type" value="Genomic_DNA"/>
</dbReference>
<evidence type="ECO:0000313" key="3">
    <source>
        <dbReference type="EMBL" id="GES76118.1"/>
    </source>
</evidence>
<sequence length="151" mass="16758">MNQKYFIISFTLLVVFFLTNVDGCHPSGNGGPCGDDNPKCPQIIDAHFTNGALTITVQTDKDLFTGPQAFGHFTFHADSGVGWEFYKHPQFVNDYSCNHGRSSSEANPFTSTWLFDPSQTPSNTWFDIWISIYTDCGNTIIEPGPGNTLCF</sequence>
<evidence type="ECO:0008006" key="5">
    <source>
        <dbReference type="Google" id="ProtNLM"/>
    </source>
</evidence>
<protein>
    <recommendedName>
        <fullName evidence="5">Reelin domain-containing protein</fullName>
    </recommendedName>
</protein>
<dbReference type="Proteomes" id="UP000615446">
    <property type="component" value="Unassembled WGS sequence"/>
</dbReference>
<gene>
    <name evidence="3" type="ORF">RCL2_000352300</name>
    <name evidence="2" type="ORF">RclHR1_06830004</name>
</gene>
<keyword evidence="1" id="KW-0732">Signal</keyword>
<evidence type="ECO:0000313" key="4">
    <source>
        <dbReference type="Proteomes" id="UP000247702"/>
    </source>
</evidence>
<dbReference type="Proteomes" id="UP000247702">
    <property type="component" value="Unassembled WGS sequence"/>
</dbReference>
<name>A0A2Z6RTU7_9GLOM</name>
<dbReference type="EMBL" id="BLAL01000018">
    <property type="protein sequence ID" value="GES76118.1"/>
    <property type="molecule type" value="Genomic_DNA"/>
</dbReference>
<keyword evidence="4" id="KW-1185">Reference proteome</keyword>
<organism evidence="2 4">
    <name type="scientific">Rhizophagus clarus</name>
    <dbReference type="NCBI Taxonomy" id="94130"/>
    <lineage>
        <taxon>Eukaryota</taxon>
        <taxon>Fungi</taxon>
        <taxon>Fungi incertae sedis</taxon>
        <taxon>Mucoromycota</taxon>
        <taxon>Glomeromycotina</taxon>
        <taxon>Glomeromycetes</taxon>
        <taxon>Glomerales</taxon>
        <taxon>Glomeraceae</taxon>
        <taxon>Rhizophagus</taxon>
    </lineage>
</organism>
<accession>A0A2Z6RTU7</accession>
<dbReference type="AlphaFoldDB" id="A0A2Z6RTU7"/>